<feature type="signal peptide" evidence="2">
    <location>
        <begin position="1"/>
        <end position="18"/>
    </location>
</feature>
<protein>
    <recommendedName>
        <fullName evidence="3">DUF4174 domain-containing protein</fullName>
    </recommendedName>
</protein>
<organism evidence="4 5">
    <name type="scientific">Roseovarius aestuarii</name>
    <dbReference type="NCBI Taxonomy" id="475083"/>
    <lineage>
        <taxon>Bacteria</taxon>
        <taxon>Pseudomonadati</taxon>
        <taxon>Pseudomonadota</taxon>
        <taxon>Alphaproteobacteria</taxon>
        <taxon>Rhodobacterales</taxon>
        <taxon>Roseobacteraceae</taxon>
        <taxon>Roseovarius</taxon>
    </lineage>
</organism>
<proteinExistence type="predicted"/>
<sequence length="151" mass="17108">MKQLLPLVFLIYSAVGVAAQDAETSDETFEHPRIVSGETADLNEFLWLNRPLIVFADSPADPRFIQQMEYLSARLDALAERDVIVLVDTNPTADGTLRKKLRPRGFMLVLIGKDGTKYLRKPFPWDVREITRVIDKLPLRQQEIRDGLGGS</sequence>
<evidence type="ECO:0000256" key="1">
    <source>
        <dbReference type="ARBA" id="ARBA00022729"/>
    </source>
</evidence>
<evidence type="ECO:0000313" key="5">
    <source>
        <dbReference type="Proteomes" id="UP000193224"/>
    </source>
</evidence>
<feature type="domain" description="DUF4174" evidence="3">
    <location>
        <begin position="42"/>
        <end position="143"/>
    </location>
</feature>
<keyword evidence="5" id="KW-1185">Reference proteome</keyword>
<name>A0A1X7BSI4_9RHOB</name>
<evidence type="ECO:0000256" key="2">
    <source>
        <dbReference type="SAM" id="SignalP"/>
    </source>
</evidence>
<gene>
    <name evidence="4" type="ORF">ROA7745_02393</name>
</gene>
<dbReference type="AlphaFoldDB" id="A0A1X7BSI4"/>
<reference evidence="4 5" key="1">
    <citation type="submission" date="2017-03" db="EMBL/GenBank/DDBJ databases">
        <authorList>
            <person name="Afonso C.L."/>
            <person name="Miller P.J."/>
            <person name="Scott M.A."/>
            <person name="Spackman E."/>
            <person name="Goraichik I."/>
            <person name="Dimitrov K.M."/>
            <person name="Suarez D.L."/>
            <person name="Swayne D.E."/>
        </authorList>
    </citation>
    <scope>NUCLEOTIDE SEQUENCE [LARGE SCALE GENOMIC DNA]</scope>
    <source>
        <strain evidence="4 5">CECT 7745</strain>
    </source>
</reference>
<feature type="chain" id="PRO_5013276340" description="DUF4174 domain-containing protein" evidence="2">
    <location>
        <begin position="19"/>
        <end position="151"/>
    </location>
</feature>
<accession>A0A1X7BSI4</accession>
<dbReference type="OrthoDB" id="7362103at2"/>
<evidence type="ECO:0000259" key="3">
    <source>
        <dbReference type="Pfam" id="PF13778"/>
    </source>
</evidence>
<dbReference type="RefSeq" id="WP_085800519.1">
    <property type="nucleotide sequence ID" value="NZ_FWXB01000008.1"/>
</dbReference>
<dbReference type="EMBL" id="FWXB01000008">
    <property type="protein sequence ID" value="SMC12565.1"/>
    <property type="molecule type" value="Genomic_DNA"/>
</dbReference>
<evidence type="ECO:0000313" key="4">
    <source>
        <dbReference type="EMBL" id="SMC12565.1"/>
    </source>
</evidence>
<dbReference type="Proteomes" id="UP000193224">
    <property type="component" value="Unassembled WGS sequence"/>
</dbReference>
<dbReference type="InterPro" id="IPR025232">
    <property type="entry name" value="DUF4174"/>
</dbReference>
<keyword evidence="1 2" id="KW-0732">Signal</keyword>
<dbReference type="Pfam" id="PF13778">
    <property type="entry name" value="DUF4174"/>
    <property type="match status" value="1"/>
</dbReference>